<dbReference type="PANTHER" id="PTHR32060">
    <property type="entry name" value="TAIL-SPECIFIC PROTEASE"/>
    <property type="match status" value="1"/>
</dbReference>
<dbReference type="KEGG" id="bgoe:IFJ75_01395"/>
<dbReference type="SMART" id="SM00245">
    <property type="entry name" value="TSPc"/>
    <property type="match status" value="1"/>
</dbReference>
<keyword evidence="3" id="KW-1185">Reference proteome</keyword>
<dbReference type="GO" id="GO:0030288">
    <property type="term" value="C:outer membrane-bounded periplasmic space"/>
    <property type="evidence" value="ECO:0007669"/>
    <property type="project" value="TreeGrafter"/>
</dbReference>
<dbReference type="PANTHER" id="PTHR32060:SF30">
    <property type="entry name" value="CARBOXY-TERMINAL PROCESSING PROTEASE CTPA"/>
    <property type="match status" value="1"/>
</dbReference>
<dbReference type="PROSITE" id="PS50106">
    <property type="entry name" value="PDZ"/>
    <property type="match status" value="1"/>
</dbReference>
<dbReference type="AlphaFoldDB" id="A0A975C4A7"/>
<dbReference type="Gene3D" id="2.30.42.10">
    <property type="match status" value="1"/>
</dbReference>
<accession>A0A975C4A7</accession>
<reference evidence="2" key="1">
    <citation type="submission" date="2020-09" db="EMBL/GenBank/DDBJ databases">
        <title>Brevundimonas sp. LVF2 isolated from a puddle in Goettingen, Germany.</title>
        <authorList>
            <person name="Friedrich I."/>
            <person name="Klassen A."/>
            <person name="Hannes N."/>
            <person name="Schneider D."/>
            <person name="Hertel R."/>
            <person name="Daniel R."/>
        </authorList>
    </citation>
    <scope>NUCLEOTIDE SEQUENCE</scope>
    <source>
        <strain evidence="2">LVF2</strain>
    </source>
</reference>
<dbReference type="GO" id="GO:0006508">
    <property type="term" value="P:proteolysis"/>
    <property type="evidence" value="ECO:0007669"/>
    <property type="project" value="InterPro"/>
</dbReference>
<dbReference type="EMBL" id="CP062222">
    <property type="protein sequence ID" value="QTC91620.1"/>
    <property type="molecule type" value="Genomic_DNA"/>
</dbReference>
<evidence type="ECO:0000259" key="1">
    <source>
        <dbReference type="PROSITE" id="PS50106"/>
    </source>
</evidence>
<dbReference type="SUPFAM" id="SSF52096">
    <property type="entry name" value="ClpP/crotonase"/>
    <property type="match status" value="1"/>
</dbReference>
<dbReference type="SUPFAM" id="SSF50156">
    <property type="entry name" value="PDZ domain-like"/>
    <property type="match status" value="1"/>
</dbReference>
<gene>
    <name evidence="2" type="ORF">IFJ75_01395</name>
</gene>
<evidence type="ECO:0000313" key="3">
    <source>
        <dbReference type="Proteomes" id="UP000663918"/>
    </source>
</evidence>
<proteinExistence type="predicted"/>
<dbReference type="RefSeq" id="WP_207870798.1">
    <property type="nucleotide sequence ID" value="NZ_CP062222.1"/>
</dbReference>
<dbReference type="InterPro" id="IPR005151">
    <property type="entry name" value="Tail-specific_protease"/>
</dbReference>
<dbReference type="Pfam" id="PF03572">
    <property type="entry name" value="Peptidase_S41"/>
    <property type="match status" value="1"/>
</dbReference>
<dbReference type="PROSITE" id="PS51257">
    <property type="entry name" value="PROKAR_LIPOPROTEIN"/>
    <property type="match status" value="1"/>
</dbReference>
<protein>
    <recommendedName>
        <fullName evidence="1">PDZ domain-containing protein</fullName>
    </recommendedName>
</protein>
<dbReference type="GO" id="GO:0007165">
    <property type="term" value="P:signal transduction"/>
    <property type="evidence" value="ECO:0007669"/>
    <property type="project" value="TreeGrafter"/>
</dbReference>
<dbReference type="InterPro" id="IPR001478">
    <property type="entry name" value="PDZ"/>
</dbReference>
<sequence>MHGRLSNLSKRLAAPLGLALILLGACATLPGANERRVPEVAAVADASPERLALNTRVYDLVVKAVSEQHYQRTESGAQWLAQATEKRAEVVASADETDFYRALNGVLAELGDKHTNAIRPYANRLTRQRRLGEGLEFGFSLAGAGGGYVVDRVRPDGPAAKAGLQPGWRVDTVDGEPFVITGAYLEGEHRWGFADAQDQPHYATFAAAPLPREVGYVELTPEGVLVITFNTFDGPSREWVQAQLAAAQADPPPGIIIDLRGNGGGDAWELRRILSPFFTEPTAYGIIEGGPIFGGERKTGRWRTPWTGPMAVMISGRTASAAELFAAAVQESKRGPVVGSKSAGAVVASRHFDLPDGGMLSIGVRSFRTAAGVTLEHEGVTPDVVTAPTLDELRQGRDPTLEAAVIAILGSRRGVAEVSEPESIPEPA</sequence>
<dbReference type="InterPro" id="IPR029045">
    <property type="entry name" value="ClpP/crotonase-like_dom_sf"/>
</dbReference>
<evidence type="ECO:0000313" key="2">
    <source>
        <dbReference type="EMBL" id="QTC91620.1"/>
    </source>
</evidence>
<organism evidence="2 3">
    <name type="scientific">Brevundimonas goettingensis</name>
    <dbReference type="NCBI Taxonomy" id="2774190"/>
    <lineage>
        <taxon>Bacteria</taxon>
        <taxon>Pseudomonadati</taxon>
        <taxon>Pseudomonadota</taxon>
        <taxon>Alphaproteobacteria</taxon>
        <taxon>Caulobacterales</taxon>
        <taxon>Caulobacteraceae</taxon>
        <taxon>Brevundimonas</taxon>
    </lineage>
</organism>
<name>A0A975C4A7_9CAUL</name>
<dbReference type="Gene3D" id="3.90.226.10">
    <property type="entry name" value="2-enoyl-CoA Hydratase, Chain A, domain 1"/>
    <property type="match status" value="1"/>
</dbReference>
<dbReference type="InterPro" id="IPR036034">
    <property type="entry name" value="PDZ_sf"/>
</dbReference>
<dbReference type="GO" id="GO:0004175">
    <property type="term" value="F:endopeptidase activity"/>
    <property type="evidence" value="ECO:0007669"/>
    <property type="project" value="TreeGrafter"/>
</dbReference>
<dbReference type="GO" id="GO:0008236">
    <property type="term" value="F:serine-type peptidase activity"/>
    <property type="evidence" value="ECO:0007669"/>
    <property type="project" value="InterPro"/>
</dbReference>
<dbReference type="Gene3D" id="3.30.750.44">
    <property type="match status" value="1"/>
</dbReference>
<dbReference type="Proteomes" id="UP000663918">
    <property type="component" value="Chromosome"/>
</dbReference>
<feature type="domain" description="PDZ" evidence="1">
    <location>
        <begin position="125"/>
        <end position="182"/>
    </location>
</feature>